<name>A0A2C9V4W7_MANES</name>
<dbReference type="AlphaFoldDB" id="A0A2C9V4W7"/>
<evidence type="ECO:0000313" key="1">
    <source>
        <dbReference type="EMBL" id="OAY39496.1"/>
    </source>
</evidence>
<protein>
    <submittedName>
        <fullName evidence="1">Uncharacterized protein</fullName>
    </submittedName>
</protein>
<proteinExistence type="predicted"/>
<organism evidence="1">
    <name type="scientific">Manihot esculenta</name>
    <name type="common">Cassava</name>
    <name type="synonym">Jatropha manihot</name>
    <dbReference type="NCBI Taxonomy" id="3983"/>
    <lineage>
        <taxon>Eukaryota</taxon>
        <taxon>Viridiplantae</taxon>
        <taxon>Streptophyta</taxon>
        <taxon>Embryophyta</taxon>
        <taxon>Tracheophyta</taxon>
        <taxon>Spermatophyta</taxon>
        <taxon>Magnoliopsida</taxon>
        <taxon>eudicotyledons</taxon>
        <taxon>Gunneridae</taxon>
        <taxon>Pentapetalae</taxon>
        <taxon>rosids</taxon>
        <taxon>fabids</taxon>
        <taxon>Malpighiales</taxon>
        <taxon>Euphorbiaceae</taxon>
        <taxon>Crotonoideae</taxon>
        <taxon>Manihoteae</taxon>
        <taxon>Manihot</taxon>
    </lineage>
</organism>
<dbReference type="EMBL" id="CM004396">
    <property type="protein sequence ID" value="OAY39496.1"/>
    <property type="molecule type" value="Genomic_DNA"/>
</dbReference>
<sequence length="64" mass="7448">MQGVFLQSDFFITVFWVNVYKDFLRCTTLYLTCLKSFLPSTFNMLAMNSTFDALVQNFCEPVVT</sequence>
<accession>A0A2C9V4W7</accession>
<gene>
    <name evidence="1" type="ORF">MANES_10G099100</name>
</gene>
<reference evidence="1" key="1">
    <citation type="submission" date="2016-02" db="EMBL/GenBank/DDBJ databases">
        <title>WGS assembly of Manihot esculenta.</title>
        <authorList>
            <person name="Bredeson J.V."/>
            <person name="Prochnik S.E."/>
            <person name="Lyons J.B."/>
            <person name="Schmutz J."/>
            <person name="Grimwood J."/>
            <person name="Vrebalov J."/>
            <person name="Bart R.S."/>
            <person name="Amuge T."/>
            <person name="Ferguson M.E."/>
            <person name="Green R."/>
            <person name="Putnam N."/>
            <person name="Stites J."/>
            <person name="Rounsley S."/>
            <person name="Rokhsar D.S."/>
        </authorList>
    </citation>
    <scope>NUCLEOTIDE SEQUENCE [LARGE SCALE GENOMIC DNA]</scope>
    <source>
        <tissue evidence="1">Leaf</tissue>
    </source>
</reference>